<sequence length="747" mass="83524">MINWRWLLFAVLCGGILLFGGWRFYNPLSGRELKTYSFYDRQGRLIGILSADGGPVRTWVALDKISPAAQNVFISLEDQRFYRHAGIDFWAVGRAMLENGRQGKLTSGASTITQQLAKNILNNQKRNLWHKMVEALLAVYLEIKYSKAEILENYFNRIYYGNLIGGINTAARFYFQKTPQELNVKEAVALALLAKSPVVNQQRLFDHTLAKEIDRGLAYLADRGVITKEEQDYYQKVPLAVKPALNEKILAPNFLYAVLKAEARQKKQRTKITTTLDYELQAAVVNIIKEELARLKDKHINNAAAIVIENKSGEILAYVGSADFYDSSHAGQIDGVLSYRQPGSALKPFLYYLALENGFSPATILPDIKMSFPAGNGVYNPRNYDDQYHGPVTLRHALGNSLNIPAIYLLSQVGGGKFLALLQQLGFKNLTRSPEHYGLGLALGNGEVSLFEISKAYACLANAGIYFKNLLFTKEEQLERLGLLAADKVFLITDLLSDNAAREAAFGPNNSLKLPFPAAAKTGTTKDFRDNWAVGYTTEVTVGVWVGNHDQSEMRNSSGITGAGPLFRKILLKTSAKYPAGKFAQPAEIVSRNICLESGLLSGSNCLKTRSEFFSPHNLPPAVCAQHAILRGRPTFIYPAIYRDWLAENFPRQEYALQEDRPLKPSKFHILYPPHDAYFAVDPVLSREDQRLTLKVDNELATEWYVDGQFIGQSGLTKNVAWQLEQGTHTIEAWQDKQGTAVRINVY</sequence>
<dbReference type="GO" id="GO:0009002">
    <property type="term" value="F:serine-type D-Ala-D-Ala carboxypeptidase activity"/>
    <property type="evidence" value="ECO:0007669"/>
    <property type="project" value="UniProtKB-EC"/>
</dbReference>
<feature type="domain" description="Glycosyl transferase family 51" evidence="10">
    <location>
        <begin position="56"/>
        <end position="200"/>
    </location>
</feature>
<feature type="domain" description="Penicillin-binding C-terminal" evidence="11">
    <location>
        <begin position="664"/>
        <end position="746"/>
    </location>
</feature>
<keyword evidence="4" id="KW-0808">Transferase</keyword>
<evidence type="ECO:0000256" key="5">
    <source>
        <dbReference type="ARBA" id="ARBA00022801"/>
    </source>
</evidence>
<dbReference type="Gene3D" id="1.10.3810.10">
    <property type="entry name" value="Biosynthetic peptidoglycan transglycosylase-like"/>
    <property type="match status" value="1"/>
</dbReference>
<dbReference type="SUPFAM" id="SSF56601">
    <property type="entry name" value="beta-lactamase/transpeptidase-like"/>
    <property type="match status" value="1"/>
</dbReference>
<dbReference type="InterPro" id="IPR036950">
    <property type="entry name" value="PBP_transglycosylase"/>
</dbReference>
<dbReference type="Pfam" id="PF00905">
    <property type="entry name" value="Transpeptidase"/>
    <property type="match status" value="1"/>
</dbReference>
<dbReference type="InterPro" id="IPR011815">
    <property type="entry name" value="PBP_1c"/>
</dbReference>
<dbReference type="NCBIfam" id="TIGR02073">
    <property type="entry name" value="PBP_1c"/>
    <property type="match status" value="1"/>
</dbReference>
<proteinExistence type="predicted"/>
<reference evidence="12 13" key="1">
    <citation type="journal article" date="2019" name="ISME J.">
        <title>Genome analyses of uncultured TG2/ZB3 bacteria in 'Margulisbacteria' specifically attached to ectosymbiotic spirochetes of protists in the termite gut.</title>
        <authorList>
            <person name="Utami Y.D."/>
            <person name="Kuwahara H."/>
            <person name="Igai K."/>
            <person name="Murakami T."/>
            <person name="Sugaya K."/>
            <person name="Morikawa T."/>
            <person name="Nagura Y."/>
            <person name="Yuki M."/>
            <person name="Deevong P."/>
            <person name="Inoue T."/>
            <person name="Kihara K."/>
            <person name="Lo N."/>
            <person name="Yamada A."/>
            <person name="Ohkuma M."/>
            <person name="Hongoh Y."/>
        </authorList>
    </citation>
    <scope>NUCLEOTIDE SEQUENCE [LARGE SCALE GENOMIC DNA]</scope>
    <source>
        <strain evidence="12">NkOx7-02</strain>
    </source>
</reference>
<dbReference type="Pfam" id="PF06832">
    <property type="entry name" value="BiPBP_C"/>
    <property type="match status" value="1"/>
</dbReference>
<name>A0A388TET7_9BACT</name>
<dbReference type="InterPro" id="IPR001264">
    <property type="entry name" value="Glyco_trans_51"/>
</dbReference>
<comment type="caution">
    <text evidence="12">The sequence shown here is derived from an EMBL/GenBank/DDBJ whole genome shotgun (WGS) entry which is preliminary data.</text>
</comment>
<comment type="catalytic activity">
    <reaction evidence="7">
        <text>Preferential cleavage: (Ac)2-L-Lys-D-Ala-|-D-Ala. Also transpeptidation of peptidyl-alanyl moieties that are N-acyl substituents of D-alanine.</text>
        <dbReference type="EC" id="3.4.16.4"/>
    </reaction>
</comment>
<evidence type="ECO:0000256" key="6">
    <source>
        <dbReference type="ARBA" id="ARBA00023268"/>
    </source>
</evidence>
<feature type="domain" description="Penicillin-binding protein transpeptidase" evidence="9">
    <location>
        <begin position="304"/>
        <end position="571"/>
    </location>
</feature>
<dbReference type="EMBL" id="BGZO01000003">
    <property type="protein sequence ID" value="GBR75527.1"/>
    <property type="molecule type" value="Genomic_DNA"/>
</dbReference>
<organism evidence="12 13">
    <name type="scientific">Candidatus Termititenax persephonae</name>
    <dbReference type="NCBI Taxonomy" id="2218525"/>
    <lineage>
        <taxon>Bacteria</taxon>
        <taxon>Bacillati</taxon>
        <taxon>Candidatus Margulisiibacteriota</taxon>
        <taxon>Candidatus Termititenacia</taxon>
        <taxon>Candidatus Termititenacales</taxon>
        <taxon>Candidatus Termititenacaceae</taxon>
        <taxon>Candidatus Termititenax</taxon>
    </lineage>
</organism>
<accession>A0A388TET7</accession>
<dbReference type="InterPro" id="IPR012338">
    <property type="entry name" value="Beta-lactam/transpept-like"/>
</dbReference>
<keyword evidence="2" id="KW-0645">Protease</keyword>
<dbReference type="GO" id="GO:0009252">
    <property type="term" value="P:peptidoglycan biosynthetic process"/>
    <property type="evidence" value="ECO:0007669"/>
    <property type="project" value="InterPro"/>
</dbReference>
<dbReference type="GO" id="GO:0008955">
    <property type="term" value="F:peptidoglycan glycosyltransferase activity"/>
    <property type="evidence" value="ECO:0007669"/>
    <property type="project" value="UniProtKB-EC"/>
</dbReference>
<evidence type="ECO:0000313" key="13">
    <source>
        <dbReference type="Proteomes" id="UP000275925"/>
    </source>
</evidence>
<evidence type="ECO:0000256" key="2">
    <source>
        <dbReference type="ARBA" id="ARBA00022670"/>
    </source>
</evidence>
<dbReference type="GO" id="GO:0008658">
    <property type="term" value="F:penicillin binding"/>
    <property type="evidence" value="ECO:0007669"/>
    <property type="project" value="InterPro"/>
</dbReference>
<evidence type="ECO:0000259" key="11">
    <source>
        <dbReference type="Pfam" id="PF06832"/>
    </source>
</evidence>
<dbReference type="Gene3D" id="3.40.710.10">
    <property type="entry name" value="DD-peptidase/beta-lactamase superfamily"/>
    <property type="match status" value="1"/>
</dbReference>
<comment type="catalytic activity">
    <reaction evidence="8">
        <text>[GlcNAc-(1-&gt;4)-Mur2Ac(oyl-L-Ala-gamma-D-Glu-L-Lys-D-Ala-D-Ala)](n)-di-trans,octa-cis-undecaprenyl diphosphate + beta-D-GlcNAc-(1-&gt;4)-Mur2Ac(oyl-L-Ala-gamma-D-Glu-L-Lys-D-Ala-D-Ala)-di-trans,octa-cis-undecaprenyl diphosphate = [GlcNAc-(1-&gt;4)-Mur2Ac(oyl-L-Ala-gamma-D-Glu-L-Lys-D-Ala-D-Ala)](n+1)-di-trans,octa-cis-undecaprenyl diphosphate + di-trans,octa-cis-undecaprenyl diphosphate + H(+)</text>
        <dbReference type="Rhea" id="RHEA:23708"/>
        <dbReference type="Rhea" id="RHEA-COMP:9602"/>
        <dbReference type="Rhea" id="RHEA-COMP:9603"/>
        <dbReference type="ChEBI" id="CHEBI:15378"/>
        <dbReference type="ChEBI" id="CHEBI:58405"/>
        <dbReference type="ChEBI" id="CHEBI:60033"/>
        <dbReference type="ChEBI" id="CHEBI:78435"/>
        <dbReference type="EC" id="2.4.99.28"/>
    </reaction>
</comment>
<evidence type="ECO:0000256" key="4">
    <source>
        <dbReference type="ARBA" id="ARBA00022679"/>
    </source>
</evidence>
<gene>
    <name evidence="12" type="ORF">NO2_0194</name>
</gene>
<keyword evidence="5" id="KW-0378">Hydrolase</keyword>
<keyword evidence="13" id="KW-1185">Reference proteome</keyword>
<evidence type="ECO:0000259" key="10">
    <source>
        <dbReference type="Pfam" id="PF00912"/>
    </source>
</evidence>
<evidence type="ECO:0000256" key="3">
    <source>
        <dbReference type="ARBA" id="ARBA00022676"/>
    </source>
</evidence>
<dbReference type="PANTHER" id="PTHR32282">
    <property type="entry name" value="BINDING PROTEIN TRANSPEPTIDASE, PUTATIVE-RELATED"/>
    <property type="match status" value="1"/>
</dbReference>
<keyword evidence="1" id="KW-0121">Carboxypeptidase</keyword>
<evidence type="ECO:0000256" key="8">
    <source>
        <dbReference type="ARBA" id="ARBA00049902"/>
    </source>
</evidence>
<dbReference type="InterPro" id="IPR009647">
    <property type="entry name" value="PBP_C"/>
</dbReference>
<protein>
    <submittedName>
        <fullName evidence="12">Murein transglycosylase super family</fullName>
    </submittedName>
</protein>
<evidence type="ECO:0000259" key="9">
    <source>
        <dbReference type="Pfam" id="PF00905"/>
    </source>
</evidence>
<dbReference type="Pfam" id="PF00912">
    <property type="entry name" value="Transgly"/>
    <property type="match status" value="1"/>
</dbReference>
<dbReference type="InterPro" id="IPR050396">
    <property type="entry name" value="Glycosyltr_51/Transpeptidase"/>
</dbReference>
<dbReference type="GO" id="GO:0006508">
    <property type="term" value="P:proteolysis"/>
    <property type="evidence" value="ECO:0007669"/>
    <property type="project" value="UniProtKB-KW"/>
</dbReference>
<dbReference type="InterPro" id="IPR001460">
    <property type="entry name" value="PCN-bd_Tpept"/>
</dbReference>
<dbReference type="SUPFAM" id="SSF53955">
    <property type="entry name" value="Lysozyme-like"/>
    <property type="match status" value="1"/>
</dbReference>
<dbReference type="AlphaFoldDB" id="A0A388TET7"/>
<evidence type="ECO:0000256" key="1">
    <source>
        <dbReference type="ARBA" id="ARBA00022645"/>
    </source>
</evidence>
<dbReference type="PANTHER" id="PTHR32282:SF15">
    <property type="entry name" value="PENICILLIN-BINDING PROTEIN 1C"/>
    <property type="match status" value="1"/>
</dbReference>
<dbReference type="InterPro" id="IPR023346">
    <property type="entry name" value="Lysozyme-like_dom_sf"/>
</dbReference>
<dbReference type="GO" id="GO:0030288">
    <property type="term" value="C:outer membrane-bounded periplasmic space"/>
    <property type="evidence" value="ECO:0007669"/>
    <property type="project" value="TreeGrafter"/>
</dbReference>
<evidence type="ECO:0000256" key="7">
    <source>
        <dbReference type="ARBA" id="ARBA00034000"/>
    </source>
</evidence>
<dbReference type="Proteomes" id="UP000275925">
    <property type="component" value="Unassembled WGS sequence"/>
</dbReference>
<keyword evidence="3" id="KW-0328">Glycosyltransferase</keyword>
<evidence type="ECO:0000313" key="12">
    <source>
        <dbReference type="EMBL" id="GBR75527.1"/>
    </source>
</evidence>
<keyword evidence="6" id="KW-0511">Multifunctional enzyme</keyword>